<sequence length="162" mass="17362">MQNNAKSLLWLCTAISLCLGAVFLTLDLLARHDQALRSLIPFLQNQKRSLTDLAESGQGWGSGATGSVGAPGEGWAVTDGSGRFSGLEILYGLRNWEAEGATVSIDGTVIPFDDGLSTDPGGEQFDRDLRFALSLLDLRGQYTADTSFDMEGTLTSLDFHSD</sequence>
<reference evidence="1 2" key="1">
    <citation type="submission" date="2024-02" db="EMBL/GenBank/DDBJ databases">
        <title>A nitrogen-fixing paenibacillus bacterium.</title>
        <authorList>
            <person name="Zhang W.L."/>
            <person name="Chen S.F."/>
        </authorList>
    </citation>
    <scope>NUCLEOTIDE SEQUENCE [LARGE SCALE GENOMIC DNA]</scope>
    <source>
        <strain evidence="1 2">M1</strain>
    </source>
</reference>
<protein>
    <submittedName>
        <fullName evidence="1">Uncharacterized protein</fullName>
    </submittedName>
</protein>
<dbReference type="Proteomes" id="UP001306950">
    <property type="component" value="Unassembled WGS sequence"/>
</dbReference>
<evidence type="ECO:0000313" key="1">
    <source>
        <dbReference type="EMBL" id="MEF2967263.1"/>
    </source>
</evidence>
<accession>A0ABU7VVH3</accession>
<organism evidence="1 2">
    <name type="scientific">Paenibacillus haidiansis</name>
    <dbReference type="NCBI Taxonomy" id="1574488"/>
    <lineage>
        <taxon>Bacteria</taxon>
        <taxon>Bacillati</taxon>
        <taxon>Bacillota</taxon>
        <taxon>Bacilli</taxon>
        <taxon>Bacillales</taxon>
        <taxon>Paenibacillaceae</taxon>
        <taxon>Paenibacillus</taxon>
    </lineage>
</organism>
<keyword evidence="2" id="KW-1185">Reference proteome</keyword>
<gene>
    <name evidence="1" type="ORF">V3851_15605</name>
</gene>
<evidence type="ECO:0000313" key="2">
    <source>
        <dbReference type="Proteomes" id="UP001306950"/>
    </source>
</evidence>
<name>A0ABU7VVH3_9BACL</name>
<proteinExistence type="predicted"/>
<dbReference type="RefSeq" id="WP_331847481.1">
    <property type="nucleotide sequence ID" value="NZ_JAZHPZ010000007.1"/>
</dbReference>
<dbReference type="EMBL" id="JAZHPZ010000007">
    <property type="protein sequence ID" value="MEF2967263.1"/>
    <property type="molecule type" value="Genomic_DNA"/>
</dbReference>
<comment type="caution">
    <text evidence="1">The sequence shown here is derived from an EMBL/GenBank/DDBJ whole genome shotgun (WGS) entry which is preliminary data.</text>
</comment>